<feature type="transmembrane region" description="Helical" evidence="14">
    <location>
        <begin position="21"/>
        <end position="43"/>
    </location>
</feature>
<dbReference type="Pfam" id="PF00571">
    <property type="entry name" value="CBS"/>
    <property type="match status" value="2"/>
</dbReference>
<evidence type="ECO:0000256" key="15">
    <source>
        <dbReference type="PIRSR" id="PIRSR006404-1"/>
    </source>
</evidence>
<keyword evidence="11 14" id="KW-0482">Metalloprotease</keyword>
<feature type="binding site" evidence="16">
    <location>
        <position position="170"/>
    </location>
    <ligand>
        <name>Zn(2+)</name>
        <dbReference type="ChEBI" id="CHEBI:29105"/>
        <note>catalytic</note>
    </ligand>
</feature>
<evidence type="ECO:0000313" key="20">
    <source>
        <dbReference type="EMBL" id="ATB29825.1"/>
    </source>
</evidence>
<evidence type="ECO:0000256" key="7">
    <source>
        <dbReference type="ARBA" id="ARBA00022737"/>
    </source>
</evidence>
<evidence type="ECO:0000256" key="9">
    <source>
        <dbReference type="ARBA" id="ARBA00022833"/>
    </source>
</evidence>
<organism evidence="20 21">
    <name type="scientific">Melittangium boletus DSM 14713</name>
    <dbReference type="NCBI Taxonomy" id="1294270"/>
    <lineage>
        <taxon>Bacteria</taxon>
        <taxon>Pseudomonadati</taxon>
        <taxon>Myxococcota</taxon>
        <taxon>Myxococcia</taxon>
        <taxon>Myxococcales</taxon>
        <taxon>Cystobacterineae</taxon>
        <taxon>Archangiaceae</taxon>
        <taxon>Melittangium</taxon>
    </lineage>
</organism>
<evidence type="ECO:0000259" key="19">
    <source>
        <dbReference type="PROSITE" id="PS51371"/>
    </source>
</evidence>
<feature type="binding site" evidence="16">
    <location>
        <position position="76"/>
    </location>
    <ligand>
        <name>Zn(2+)</name>
        <dbReference type="ChEBI" id="CHEBI:29105"/>
        <note>catalytic</note>
    </ligand>
</feature>
<dbReference type="AlphaFoldDB" id="A0A250IDH1"/>
<comment type="cofactor">
    <cofactor evidence="14 16">
        <name>Zn(2+)</name>
        <dbReference type="ChEBI" id="CHEBI:29105"/>
    </cofactor>
    <text evidence="14 16">Binds 1 zinc ion per subunit.</text>
</comment>
<evidence type="ECO:0000256" key="6">
    <source>
        <dbReference type="ARBA" id="ARBA00022723"/>
    </source>
</evidence>
<dbReference type="Gene3D" id="3.10.580.10">
    <property type="entry name" value="CBS-domain"/>
    <property type="match status" value="2"/>
</dbReference>
<evidence type="ECO:0000256" key="5">
    <source>
        <dbReference type="ARBA" id="ARBA00022692"/>
    </source>
</evidence>
<dbReference type="SUPFAM" id="SSF54631">
    <property type="entry name" value="CBS-domain pair"/>
    <property type="match status" value="1"/>
</dbReference>
<keyword evidence="4 14" id="KW-0645">Protease</keyword>
<evidence type="ECO:0000256" key="1">
    <source>
        <dbReference type="ARBA" id="ARBA00004651"/>
    </source>
</evidence>
<dbReference type="EMBL" id="CP022163">
    <property type="protein sequence ID" value="ATB29825.1"/>
    <property type="molecule type" value="Genomic_DNA"/>
</dbReference>
<dbReference type="SMART" id="SM00116">
    <property type="entry name" value="CBS"/>
    <property type="match status" value="2"/>
</dbReference>
<evidence type="ECO:0000256" key="4">
    <source>
        <dbReference type="ARBA" id="ARBA00022670"/>
    </source>
</evidence>
<feature type="transmembrane region" description="Helical" evidence="14">
    <location>
        <begin position="55"/>
        <end position="75"/>
    </location>
</feature>
<accession>A0A250IDH1</accession>
<evidence type="ECO:0000256" key="8">
    <source>
        <dbReference type="ARBA" id="ARBA00022801"/>
    </source>
</evidence>
<dbReference type="PIRSF" id="PIRSF006404">
    <property type="entry name" value="UCP006404_Pept_M50_CBS"/>
    <property type="match status" value="1"/>
</dbReference>
<reference evidence="20 21" key="1">
    <citation type="submission" date="2017-06" db="EMBL/GenBank/DDBJ databases">
        <authorList>
            <person name="Kim H.J."/>
            <person name="Triplett B.A."/>
        </authorList>
    </citation>
    <scope>NUCLEOTIDE SEQUENCE [LARGE SCALE GENOMIC DNA]</scope>
    <source>
        <strain evidence="20 21">DSM 14713</strain>
    </source>
</reference>
<feature type="domain" description="CBS" evidence="19">
    <location>
        <begin position="248"/>
        <end position="303"/>
    </location>
</feature>
<keyword evidence="3" id="KW-1003">Cell membrane</keyword>
<dbReference type="GO" id="GO:0008237">
    <property type="term" value="F:metallopeptidase activity"/>
    <property type="evidence" value="ECO:0007669"/>
    <property type="project" value="UniProtKB-UniRule"/>
</dbReference>
<dbReference type="GO" id="GO:0046872">
    <property type="term" value="F:metal ion binding"/>
    <property type="evidence" value="ECO:0007669"/>
    <property type="project" value="UniProtKB-UniRule"/>
</dbReference>
<feature type="transmembrane region" description="Helical" evidence="14">
    <location>
        <begin position="148"/>
        <end position="167"/>
    </location>
</feature>
<proteinExistence type="inferred from homology"/>
<evidence type="ECO:0000256" key="17">
    <source>
        <dbReference type="PROSITE-ProRule" id="PRU00703"/>
    </source>
</evidence>
<dbReference type="PROSITE" id="PS51371">
    <property type="entry name" value="CBS"/>
    <property type="match status" value="2"/>
</dbReference>
<keyword evidence="12 17" id="KW-0129">CBS domain</keyword>
<feature type="domain" description="CBS" evidence="19">
    <location>
        <begin position="309"/>
        <end position="366"/>
    </location>
</feature>
<keyword evidence="7" id="KW-0677">Repeat</keyword>
<feature type="region of interest" description="Disordered" evidence="18">
    <location>
        <begin position="365"/>
        <end position="386"/>
    </location>
</feature>
<gene>
    <name evidence="20" type="ORF">MEBOL_003280</name>
</gene>
<dbReference type="GO" id="GO:0005886">
    <property type="term" value="C:plasma membrane"/>
    <property type="evidence" value="ECO:0007669"/>
    <property type="project" value="UniProtKB-SubCell"/>
</dbReference>
<keyword evidence="9 14" id="KW-0862">Zinc</keyword>
<evidence type="ECO:0000256" key="10">
    <source>
        <dbReference type="ARBA" id="ARBA00022989"/>
    </source>
</evidence>
<dbReference type="Proteomes" id="UP000217289">
    <property type="component" value="Chromosome"/>
</dbReference>
<dbReference type="InterPro" id="IPR016483">
    <property type="entry name" value="UCP006404_Pept_M50_CBS"/>
</dbReference>
<evidence type="ECO:0000256" key="11">
    <source>
        <dbReference type="ARBA" id="ARBA00023049"/>
    </source>
</evidence>
<comment type="similarity">
    <text evidence="2 14">Belongs to the peptidase M50B family.</text>
</comment>
<feature type="binding site" evidence="16">
    <location>
        <position position="72"/>
    </location>
    <ligand>
        <name>Zn(2+)</name>
        <dbReference type="ChEBI" id="CHEBI:29105"/>
        <note>catalytic</note>
    </ligand>
</feature>
<evidence type="ECO:0000256" key="16">
    <source>
        <dbReference type="PIRSR" id="PIRSR006404-2"/>
    </source>
</evidence>
<keyword evidence="5 14" id="KW-0812">Transmembrane</keyword>
<keyword evidence="21" id="KW-1185">Reference proteome</keyword>
<dbReference type="InterPro" id="IPR000644">
    <property type="entry name" value="CBS_dom"/>
</dbReference>
<keyword evidence="13 14" id="KW-0472">Membrane</keyword>
<dbReference type="InterPro" id="IPR008915">
    <property type="entry name" value="Peptidase_M50"/>
</dbReference>
<dbReference type="GO" id="GO:0006508">
    <property type="term" value="P:proteolysis"/>
    <property type="evidence" value="ECO:0007669"/>
    <property type="project" value="UniProtKB-KW"/>
</dbReference>
<keyword evidence="6 14" id="KW-0479">Metal-binding</keyword>
<protein>
    <recommendedName>
        <fullName evidence="14">Zinc metalloprotease</fullName>
    </recommendedName>
</protein>
<keyword evidence="10 14" id="KW-1133">Transmembrane helix</keyword>
<dbReference type="KEGG" id="mbd:MEBOL_003280"/>
<dbReference type="CDD" id="cd06164">
    <property type="entry name" value="S2P-M50_SpoIVFB_CBS"/>
    <property type="match status" value="1"/>
</dbReference>
<evidence type="ECO:0000256" key="2">
    <source>
        <dbReference type="ARBA" id="ARBA00007931"/>
    </source>
</evidence>
<evidence type="ECO:0000313" key="21">
    <source>
        <dbReference type="Proteomes" id="UP000217289"/>
    </source>
</evidence>
<dbReference type="InterPro" id="IPR046342">
    <property type="entry name" value="CBS_dom_sf"/>
</dbReference>
<dbReference type="Pfam" id="PF02163">
    <property type="entry name" value="Peptidase_M50"/>
    <property type="match status" value="2"/>
</dbReference>
<name>A0A250IDH1_9BACT</name>
<sequence length="386" mass="41689">MRGHIQVGSLRGIPIRVHFTFLLILPFLAWSFSQAFRAAAIAANVPPERLSGPPILWGLGVAVALFLSVLLHELAHSVYALAKGGAVSDISLMMIGGVSRITRMPDGARHEALMALAGPVTSLVLGALSLGVHLLLAGTDSFNLSFAFFYLGSLNIFLGVFNLLPAFPMDGGRILRALLTGKLGRVRATRVSGWVGQGFALLFGLYALLSGNFLLLFIAFFVFMGAAAESRDVLMQSRLGDVPVREVMSRNTVSVDASATLRDATELLYTERQRALPVVEGGRVVGLLMLESVRQVPVDRLSSVPVRELAQEVPVLTPDATAWEALKEMGQRRLTQLPVTEGGVLVGSLSQEDLLRALELRDLRDSKEPRQQGPWGFGGRENQSPT</sequence>
<dbReference type="PANTHER" id="PTHR39188:SF3">
    <property type="entry name" value="STAGE IV SPORULATION PROTEIN FB"/>
    <property type="match status" value="1"/>
</dbReference>
<dbReference type="OrthoDB" id="9781963at2"/>
<feature type="transmembrane region" description="Helical" evidence="14">
    <location>
        <begin position="113"/>
        <end position="136"/>
    </location>
</feature>
<evidence type="ECO:0000256" key="12">
    <source>
        <dbReference type="ARBA" id="ARBA00023122"/>
    </source>
</evidence>
<evidence type="ECO:0000256" key="13">
    <source>
        <dbReference type="ARBA" id="ARBA00023136"/>
    </source>
</evidence>
<keyword evidence="8 14" id="KW-0378">Hydrolase</keyword>
<evidence type="ECO:0000256" key="3">
    <source>
        <dbReference type="ARBA" id="ARBA00022475"/>
    </source>
</evidence>
<evidence type="ECO:0000256" key="14">
    <source>
        <dbReference type="PIRNR" id="PIRNR006404"/>
    </source>
</evidence>
<comment type="subcellular location">
    <subcellularLocation>
        <location evidence="1">Cell membrane</location>
        <topology evidence="1">Multi-pass membrane protein</topology>
    </subcellularLocation>
</comment>
<feature type="active site" evidence="15">
    <location>
        <position position="73"/>
    </location>
</feature>
<evidence type="ECO:0000256" key="18">
    <source>
        <dbReference type="SAM" id="MobiDB-lite"/>
    </source>
</evidence>
<dbReference type="RefSeq" id="WP_095978352.1">
    <property type="nucleotide sequence ID" value="NZ_CP022163.1"/>
</dbReference>
<comment type="caution">
    <text evidence="14">Lacks conserved residue(s) required for the propagation of feature annotation.</text>
</comment>
<dbReference type="PANTHER" id="PTHR39188">
    <property type="entry name" value="MEMBRANE-ASSOCIATED ZINC METALLOPROTEASE M50B"/>
    <property type="match status" value="1"/>
</dbReference>